<dbReference type="InterPro" id="IPR018338">
    <property type="entry name" value="Carbonic_anhydrase_a-class_CS"/>
</dbReference>
<reference evidence="10 11" key="1">
    <citation type="submission" date="2014-06" db="EMBL/GenBank/DDBJ databases">
        <authorList>
            <person name="Swart Estienne"/>
        </authorList>
    </citation>
    <scope>NUCLEOTIDE SEQUENCE [LARGE SCALE GENOMIC DNA]</scope>
    <source>
        <strain evidence="10 11">130c</strain>
    </source>
</reference>
<evidence type="ECO:0000256" key="1">
    <source>
        <dbReference type="ARBA" id="ARBA00002904"/>
    </source>
</evidence>
<evidence type="ECO:0000256" key="8">
    <source>
        <dbReference type="RuleBase" id="RU367011"/>
    </source>
</evidence>
<dbReference type="GO" id="GO:0004089">
    <property type="term" value="F:carbonate dehydratase activity"/>
    <property type="evidence" value="ECO:0007669"/>
    <property type="project" value="UniProtKB-UniRule"/>
</dbReference>
<dbReference type="InterPro" id="IPR036398">
    <property type="entry name" value="CA_dom_sf"/>
</dbReference>
<dbReference type="InParanoid" id="A0A078AWR4"/>
<dbReference type="PROSITE" id="PS00162">
    <property type="entry name" value="ALPHA_CA_1"/>
    <property type="match status" value="1"/>
</dbReference>
<dbReference type="SUPFAM" id="SSF51069">
    <property type="entry name" value="Carbonic anhydrase"/>
    <property type="match status" value="1"/>
</dbReference>
<dbReference type="PANTHER" id="PTHR18952">
    <property type="entry name" value="CARBONIC ANHYDRASE"/>
    <property type="match status" value="1"/>
</dbReference>
<dbReference type="Gene3D" id="3.10.200.10">
    <property type="entry name" value="Alpha carbonic anhydrase"/>
    <property type="match status" value="1"/>
</dbReference>
<dbReference type="PROSITE" id="PS51144">
    <property type="entry name" value="ALPHA_CA_2"/>
    <property type="match status" value="1"/>
</dbReference>
<evidence type="ECO:0000313" key="10">
    <source>
        <dbReference type="EMBL" id="CDW86491.1"/>
    </source>
</evidence>
<evidence type="ECO:0000256" key="6">
    <source>
        <dbReference type="ARBA" id="ARBA00023239"/>
    </source>
</evidence>
<dbReference type="EC" id="4.2.1.1" evidence="3 8"/>
<dbReference type="EMBL" id="CCKQ01014696">
    <property type="protein sequence ID" value="CDW86491.1"/>
    <property type="molecule type" value="Genomic_DNA"/>
</dbReference>
<evidence type="ECO:0000256" key="3">
    <source>
        <dbReference type="ARBA" id="ARBA00012925"/>
    </source>
</evidence>
<keyword evidence="5 8" id="KW-0862">Zinc</keyword>
<evidence type="ECO:0000256" key="5">
    <source>
        <dbReference type="ARBA" id="ARBA00022833"/>
    </source>
</evidence>
<feature type="domain" description="Alpha-carbonic anhydrase" evidence="9">
    <location>
        <begin position="33"/>
        <end position="266"/>
    </location>
</feature>
<dbReference type="PANTHER" id="PTHR18952:SF265">
    <property type="entry name" value="CARBONIC ANHYDRASE"/>
    <property type="match status" value="1"/>
</dbReference>
<dbReference type="GO" id="GO:0008270">
    <property type="term" value="F:zinc ion binding"/>
    <property type="evidence" value="ECO:0007669"/>
    <property type="project" value="UniProtKB-UniRule"/>
</dbReference>
<keyword evidence="6 8" id="KW-0456">Lyase</keyword>
<dbReference type="SMART" id="SM01057">
    <property type="entry name" value="Carb_anhydrase"/>
    <property type="match status" value="1"/>
</dbReference>
<comment type="function">
    <text evidence="1 8">Reversible hydration of carbon dioxide.</text>
</comment>
<dbReference type="Pfam" id="PF00194">
    <property type="entry name" value="Carb_anhydrase"/>
    <property type="match status" value="1"/>
</dbReference>
<proteinExistence type="inferred from homology"/>
<keyword evidence="11" id="KW-1185">Reference proteome</keyword>
<comment type="catalytic activity">
    <reaction evidence="7 8">
        <text>hydrogencarbonate + H(+) = CO2 + H2O</text>
        <dbReference type="Rhea" id="RHEA:10748"/>
        <dbReference type="ChEBI" id="CHEBI:15377"/>
        <dbReference type="ChEBI" id="CHEBI:15378"/>
        <dbReference type="ChEBI" id="CHEBI:16526"/>
        <dbReference type="ChEBI" id="CHEBI:17544"/>
        <dbReference type="EC" id="4.2.1.1"/>
    </reaction>
</comment>
<evidence type="ECO:0000313" key="11">
    <source>
        <dbReference type="Proteomes" id="UP000039865"/>
    </source>
</evidence>
<sequence>MYKNIAKHVLRVSSSRAAPLPQQLVSQPRRFFPFFDFSQRGRNWTVQNKISPIDVPPIERTEYEPNYQINLKYKDLHDIKMENVVWSVRLKGADIGHIELTDLNGKGPFIYRAHHLHMHGPSEHRVAGVQHDLEMHIVHELIDGPDHETYKEQLAVVGIIFKVAEESHPFINKIKTEDLGHIETINFNEIFQTITPDEHKGFFHYKGSLTTPPCTDIVNWNIYSEVLPIKEKHLKQLQGQWHDNLHGNCNFRECQPLYGRRVVRNFQ</sequence>
<evidence type="ECO:0000256" key="2">
    <source>
        <dbReference type="ARBA" id="ARBA00010718"/>
    </source>
</evidence>
<name>A0A078AWR4_STYLE</name>
<dbReference type="CDD" id="cd00326">
    <property type="entry name" value="alpha_CA"/>
    <property type="match status" value="1"/>
</dbReference>
<comment type="similarity">
    <text evidence="2 8">Belongs to the alpha-carbonic anhydrase family.</text>
</comment>
<accession>A0A078AWR4</accession>
<dbReference type="AlphaFoldDB" id="A0A078AWR4"/>
<evidence type="ECO:0000256" key="7">
    <source>
        <dbReference type="ARBA" id="ARBA00048348"/>
    </source>
</evidence>
<dbReference type="Proteomes" id="UP000039865">
    <property type="component" value="Unassembled WGS sequence"/>
</dbReference>
<dbReference type="InterPro" id="IPR023561">
    <property type="entry name" value="Carbonic_anhydrase_a-class"/>
</dbReference>
<evidence type="ECO:0000259" key="9">
    <source>
        <dbReference type="PROSITE" id="PS51144"/>
    </source>
</evidence>
<dbReference type="InterPro" id="IPR001148">
    <property type="entry name" value="CA_dom"/>
</dbReference>
<gene>
    <name evidence="10" type="primary">Contig14565.g15516</name>
    <name evidence="10" type="ORF">STYLEM_15586</name>
</gene>
<dbReference type="OrthoDB" id="429145at2759"/>
<comment type="cofactor">
    <cofactor evidence="8">
        <name>Zn(2+)</name>
        <dbReference type="ChEBI" id="CHEBI:29105"/>
    </cofactor>
</comment>
<evidence type="ECO:0000256" key="4">
    <source>
        <dbReference type="ARBA" id="ARBA00022723"/>
    </source>
</evidence>
<dbReference type="OMA" id="MHIVHEL"/>
<protein>
    <recommendedName>
        <fullName evidence="3 8">Carbonic anhydrase</fullName>
        <ecNumber evidence="3 8">4.2.1.1</ecNumber>
    </recommendedName>
</protein>
<organism evidence="10 11">
    <name type="scientific">Stylonychia lemnae</name>
    <name type="common">Ciliate</name>
    <dbReference type="NCBI Taxonomy" id="5949"/>
    <lineage>
        <taxon>Eukaryota</taxon>
        <taxon>Sar</taxon>
        <taxon>Alveolata</taxon>
        <taxon>Ciliophora</taxon>
        <taxon>Intramacronucleata</taxon>
        <taxon>Spirotrichea</taxon>
        <taxon>Stichotrichia</taxon>
        <taxon>Sporadotrichida</taxon>
        <taxon>Oxytrichidae</taxon>
        <taxon>Stylonychinae</taxon>
        <taxon>Stylonychia</taxon>
    </lineage>
</organism>
<keyword evidence="4 8" id="KW-0479">Metal-binding</keyword>